<evidence type="ECO:0000256" key="1">
    <source>
        <dbReference type="SAM" id="Phobius"/>
    </source>
</evidence>
<keyword evidence="1" id="KW-0472">Membrane</keyword>
<proteinExistence type="predicted"/>
<feature type="transmembrane region" description="Helical" evidence="1">
    <location>
        <begin position="47"/>
        <end position="70"/>
    </location>
</feature>
<gene>
    <name evidence="2" type="ORF">ABT58_01900</name>
</gene>
<keyword evidence="1" id="KW-0812">Transmembrane</keyword>
<keyword evidence="1" id="KW-1133">Transmembrane helix</keyword>
<dbReference type="PATRIC" id="fig|754436.4.peg.403"/>
<dbReference type="RefSeq" id="WP_047872668.1">
    <property type="nucleotide sequence ID" value="NZ_BMYC01000002.1"/>
</dbReference>
<protein>
    <submittedName>
        <fullName evidence="2">Uncharacterized protein</fullName>
    </submittedName>
</protein>
<dbReference type="EMBL" id="LDOV01000003">
    <property type="protein sequence ID" value="KLV02832.1"/>
    <property type="molecule type" value="Genomic_DNA"/>
</dbReference>
<comment type="caution">
    <text evidence="2">The sequence shown here is derived from an EMBL/GenBank/DDBJ whole genome shotgun (WGS) entry which is preliminary data.</text>
</comment>
<organism evidence="2 3">
    <name type="scientific">Photobacterium aphoticum</name>
    <dbReference type="NCBI Taxonomy" id="754436"/>
    <lineage>
        <taxon>Bacteria</taxon>
        <taxon>Pseudomonadati</taxon>
        <taxon>Pseudomonadota</taxon>
        <taxon>Gammaproteobacteria</taxon>
        <taxon>Vibrionales</taxon>
        <taxon>Vibrionaceae</taxon>
        <taxon>Photobacterium</taxon>
    </lineage>
</organism>
<dbReference type="Proteomes" id="UP000036426">
    <property type="component" value="Unassembled WGS sequence"/>
</dbReference>
<reference evidence="2 3" key="1">
    <citation type="submission" date="2015-05" db="EMBL/GenBank/DDBJ databases">
        <title>Photobacterium galathea sp. nov.</title>
        <authorList>
            <person name="Machado H."/>
            <person name="Gram L."/>
        </authorList>
    </citation>
    <scope>NUCLEOTIDE SEQUENCE [LARGE SCALE GENOMIC DNA]</scope>
    <source>
        <strain evidence="2 3">DSM 25995</strain>
    </source>
</reference>
<sequence length="333" mass="38098">MSGLIVLVACIFQSLFTLFFMIMGLCWGLTEGQSIQRQTSANRNILVALYLFGVLGGVLSVGMLIYGIFFGRGSHYYFYLIPPWFFAGLYFHHYDECVKASKAKMARNPKSWRKRWRQILELPSLHNSYEDGMNKALWSASEDKQAACFAVLPYGNAIYARVQQLNQFETDTSMVSDDELLSKLDQQEAGIQQVMMHFLGAQYVIGQETLADNPPRQVFRGIGKATKRLRRESFSLMYPFQAHLRDIVSKYAGEEGEDVFLFVRKVLSQRDDIDRITQEWILWAIVADQFEVDPYRQALEFKCLGAESLWQANGGRIVFVHESKNKSEGKAVA</sequence>
<feature type="transmembrane region" description="Helical" evidence="1">
    <location>
        <begin position="76"/>
        <end position="94"/>
    </location>
</feature>
<dbReference type="AlphaFoldDB" id="A0A0J1JL90"/>
<dbReference type="OrthoDB" id="5881536at2"/>
<accession>A0A0J1JL90</accession>
<evidence type="ECO:0000313" key="3">
    <source>
        <dbReference type="Proteomes" id="UP000036426"/>
    </source>
</evidence>
<evidence type="ECO:0000313" key="2">
    <source>
        <dbReference type="EMBL" id="KLV02832.1"/>
    </source>
</evidence>
<feature type="transmembrane region" description="Helical" evidence="1">
    <location>
        <begin position="6"/>
        <end position="27"/>
    </location>
</feature>
<keyword evidence="3" id="KW-1185">Reference proteome</keyword>
<name>A0A0J1JL90_9GAMM</name>